<sequence>MQANTIATSFKTYIPVQQSYLKKIVKAMKLAGIAWDGTVNQIDIFCLKDCHREWRRLTPNNRTKNVVYIQYVY</sequence>
<organism evidence="1 2">
    <name type="scientific">Amazonocrinis nigriterrae CENA67</name>
    <dbReference type="NCBI Taxonomy" id="2794033"/>
    <lineage>
        <taxon>Bacteria</taxon>
        <taxon>Bacillati</taxon>
        <taxon>Cyanobacteriota</taxon>
        <taxon>Cyanophyceae</taxon>
        <taxon>Nostocales</taxon>
        <taxon>Nostocaceae</taxon>
        <taxon>Amazonocrinis</taxon>
        <taxon>Amazonocrinis nigriterrae</taxon>
    </lineage>
</organism>
<dbReference type="Proteomes" id="UP000632766">
    <property type="component" value="Unassembled WGS sequence"/>
</dbReference>
<comment type="caution">
    <text evidence="1">The sequence shown here is derived from an EMBL/GenBank/DDBJ whole genome shotgun (WGS) entry which is preliminary data.</text>
</comment>
<keyword evidence="2" id="KW-1185">Reference proteome</keyword>
<proteinExistence type="predicted"/>
<evidence type="ECO:0000313" key="2">
    <source>
        <dbReference type="Proteomes" id="UP000632766"/>
    </source>
</evidence>
<reference evidence="1 2" key="1">
    <citation type="journal article" date="2021" name="Int. J. Syst. Evol. Microbiol.">
        <title>Amazonocrinis nigriterrae gen. nov., sp. nov., Atlanticothrix silvestris gen. nov., sp. nov. and Dendronalium phyllosphericum gen. nov., sp. nov., nostocacean cyanobacteria from Brazilian environments.</title>
        <authorList>
            <person name="Alvarenga D.O."/>
            <person name="Andreote A.P.D."/>
            <person name="Branco L.H.Z."/>
            <person name="Delbaje E."/>
            <person name="Cruz R.B."/>
            <person name="Varani A.M."/>
            <person name="Fiore M.F."/>
        </authorList>
    </citation>
    <scope>NUCLEOTIDE SEQUENCE [LARGE SCALE GENOMIC DNA]</scope>
    <source>
        <strain evidence="1 2">CENA67</strain>
    </source>
</reference>
<name>A0A8J7HSW2_9NOST</name>
<protein>
    <submittedName>
        <fullName evidence="1">Uncharacterized protein</fullName>
    </submittedName>
</protein>
<gene>
    <name evidence="1" type="ORF">I8748_23395</name>
</gene>
<evidence type="ECO:0000313" key="1">
    <source>
        <dbReference type="EMBL" id="MBH8565092.1"/>
    </source>
</evidence>
<dbReference type="EMBL" id="JAECZC010000055">
    <property type="protein sequence ID" value="MBH8565092.1"/>
    <property type="molecule type" value="Genomic_DNA"/>
</dbReference>
<dbReference type="RefSeq" id="WP_198126890.1">
    <property type="nucleotide sequence ID" value="NZ_JAECZC010000055.1"/>
</dbReference>
<dbReference type="AlphaFoldDB" id="A0A8J7HSW2"/>
<accession>A0A8J7HSW2</accession>